<dbReference type="EMBL" id="VDEP01000515">
    <property type="protein sequence ID" value="KAA1064124.1"/>
    <property type="molecule type" value="Genomic_DNA"/>
</dbReference>
<dbReference type="AlphaFoldDB" id="A0A5B0NYD5"/>
<dbReference type="Proteomes" id="UP000325313">
    <property type="component" value="Unassembled WGS sequence"/>
</dbReference>
<dbReference type="EMBL" id="VSWC01000080">
    <property type="protein sequence ID" value="KAA1092808.1"/>
    <property type="molecule type" value="Genomic_DNA"/>
</dbReference>
<comment type="caution">
    <text evidence="3">The sequence shown here is derived from an EMBL/GenBank/DDBJ whole genome shotgun (WGS) entry which is preliminary data.</text>
</comment>
<protein>
    <submittedName>
        <fullName evidence="3">Uncharacterized protein</fullName>
    </submittedName>
</protein>
<evidence type="ECO:0000313" key="4">
    <source>
        <dbReference type="Proteomes" id="UP000324748"/>
    </source>
</evidence>
<name>A0A5B0NYD5_PUCGR</name>
<organism evidence="3 4">
    <name type="scientific">Puccinia graminis f. sp. tritici</name>
    <dbReference type="NCBI Taxonomy" id="56615"/>
    <lineage>
        <taxon>Eukaryota</taxon>
        <taxon>Fungi</taxon>
        <taxon>Dikarya</taxon>
        <taxon>Basidiomycota</taxon>
        <taxon>Pucciniomycotina</taxon>
        <taxon>Pucciniomycetes</taxon>
        <taxon>Pucciniales</taxon>
        <taxon>Pucciniaceae</taxon>
        <taxon>Puccinia</taxon>
    </lineage>
</organism>
<evidence type="ECO:0000313" key="5">
    <source>
        <dbReference type="Proteomes" id="UP000325313"/>
    </source>
</evidence>
<dbReference type="Proteomes" id="UP000324748">
    <property type="component" value="Unassembled WGS sequence"/>
</dbReference>
<feature type="region of interest" description="Disordered" evidence="1">
    <location>
        <begin position="1"/>
        <end position="25"/>
    </location>
</feature>
<evidence type="ECO:0000313" key="2">
    <source>
        <dbReference type="EMBL" id="KAA1064124.1"/>
    </source>
</evidence>
<evidence type="ECO:0000256" key="1">
    <source>
        <dbReference type="SAM" id="MobiDB-lite"/>
    </source>
</evidence>
<keyword evidence="4" id="KW-1185">Reference proteome</keyword>
<proteinExistence type="predicted"/>
<gene>
    <name evidence="3" type="ORF">PGT21_014669</name>
    <name evidence="2" type="ORF">PGTUg99_006371</name>
</gene>
<sequence length="97" mass="10589">MDGQTRFSTASSNGEEQFATAKIGNQATKLPFHASEMPSMALRDHLRHPSIIQASGNLQLSSSFIQDTRLDPIGILTSEAISSLHYTKKQLSNSTLQ</sequence>
<accession>A0A5B0NYD5</accession>
<evidence type="ECO:0000313" key="3">
    <source>
        <dbReference type="EMBL" id="KAA1092808.1"/>
    </source>
</evidence>
<feature type="compositionally biased region" description="Polar residues" evidence="1">
    <location>
        <begin position="1"/>
        <end position="15"/>
    </location>
</feature>
<reference evidence="4 5" key="1">
    <citation type="submission" date="2019-05" db="EMBL/GenBank/DDBJ databases">
        <title>Emergence of the Ug99 lineage of the wheat stem rust pathogen through somatic hybridization.</title>
        <authorList>
            <person name="Li F."/>
            <person name="Upadhyaya N.M."/>
            <person name="Sperschneider J."/>
            <person name="Matny O."/>
            <person name="Nguyen-Phuc H."/>
            <person name="Mago R."/>
            <person name="Raley C."/>
            <person name="Miller M.E."/>
            <person name="Silverstein K.A.T."/>
            <person name="Henningsen E."/>
            <person name="Hirsch C.D."/>
            <person name="Visser B."/>
            <person name="Pretorius Z.A."/>
            <person name="Steffenson B.J."/>
            <person name="Schwessinger B."/>
            <person name="Dodds P.N."/>
            <person name="Figueroa M."/>
        </authorList>
    </citation>
    <scope>NUCLEOTIDE SEQUENCE [LARGE SCALE GENOMIC DNA]</scope>
    <source>
        <strain evidence="3">21-0</strain>
        <strain evidence="2 5">Ug99</strain>
    </source>
</reference>